<dbReference type="RefSeq" id="WP_036651889.1">
    <property type="nucleotide sequence ID" value="NZ_JQCR01000002.1"/>
</dbReference>
<dbReference type="AlphaFoldDB" id="A0A098MBY2"/>
<evidence type="ECO:0000256" key="2">
    <source>
        <dbReference type="SAM" id="MobiDB-lite"/>
    </source>
</evidence>
<sequence length="263" mass="29737">MSTFEEGANQSAEQQPNVTATPDTTVAAPATTQETPVEGIRVKYNKEERIIPNEEAPNWIQKGLNYDKLQERSTQLETQAKNLERVAKAYGFPDVDSYMTALDEFEQQQQLEQEARRLGVDVDVVARFREELNPIKSELDQYKTEMQTVREEKAALAVERELTDLKGRYPDFDKYKDRAFDLAIESGYKLEDAYKLASYEDKIAKTAQQTEAETIRKLQNNALSTPGALGAEGAEHKTGFSSLSKDEQRKMIAEVKAGTRKTL</sequence>
<proteinExistence type="predicted"/>
<keyword evidence="1" id="KW-0175">Coiled coil</keyword>
<feature type="compositionally biased region" description="Polar residues" evidence="2">
    <location>
        <begin position="1"/>
        <end position="17"/>
    </location>
</feature>
<feature type="compositionally biased region" description="Basic and acidic residues" evidence="2">
    <location>
        <begin position="233"/>
        <end position="246"/>
    </location>
</feature>
<feature type="region of interest" description="Disordered" evidence="2">
    <location>
        <begin position="1"/>
        <end position="40"/>
    </location>
</feature>
<keyword evidence="4" id="KW-1185">Reference proteome</keyword>
<evidence type="ECO:0000256" key="1">
    <source>
        <dbReference type="SAM" id="Coils"/>
    </source>
</evidence>
<dbReference type="STRING" id="268407.PWYN_12430"/>
<feature type="coiled-coil region" evidence="1">
    <location>
        <begin position="132"/>
        <end position="159"/>
    </location>
</feature>
<dbReference type="EMBL" id="JQCR01000002">
    <property type="protein sequence ID" value="KGE20054.1"/>
    <property type="molecule type" value="Genomic_DNA"/>
</dbReference>
<accession>A0A098MBY2</accession>
<feature type="compositionally biased region" description="Low complexity" evidence="2">
    <location>
        <begin position="18"/>
        <end position="32"/>
    </location>
</feature>
<feature type="region of interest" description="Disordered" evidence="2">
    <location>
        <begin position="225"/>
        <end position="246"/>
    </location>
</feature>
<protein>
    <recommendedName>
        <fullName evidence="5">Scaffolding protein</fullName>
    </recommendedName>
</protein>
<reference evidence="3 4" key="1">
    <citation type="submission" date="2014-08" db="EMBL/GenBank/DDBJ databases">
        <authorList>
            <person name="den Bakker H.C."/>
        </authorList>
    </citation>
    <scope>NUCLEOTIDE SEQUENCE [LARGE SCALE GENOMIC DNA]</scope>
    <source>
        <strain evidence="3 4">DSM 18334</strain>
    </source>
</reference>
<gene>
    <name evidence="3" type="ORF">PWYN_12430</name>
</gene>
<dbReference type="OrthoDB" id="2618307at2"/>
<name>A0A098MBY2_9BACL</name>
<evidence type="ECO:0000313" key="4">
    <source>
        <dbReference type="Proteomes" id="UP000029734"/>
    </source>
</evidence>
<dbReference type="eggNOG" id="ENOG50306IN">
    <property type="taxonomic scope" value="Bacteria"/>
</dbReference>
<comment type="caution">
    <text evidence="3">The sequence shown here is derived from an EMBL/GenBank/DDBJ whole genome shotgun (WGS) entry which is preliminary data.</text>
</comment>
<reference evidence="3 4" key="2">
    <citation type="submission" date="2014-10" db="EMBL/GenBank/DDBJ databases">
        <title>Comparative genomics of the Paenibacillus odorifer group.</title>
        <authorList>
            <person name="Tsai Y.-C."/>
            <person name="Martin N."/>
            <person name="Korlach J."/>
            <person name="Wiedmann M."/>
        </authorList>
    </citation>
    <scope>NUCLEOTIDE SEQUENCE [LARGE SCALE GENOMIC DNA]</scope>
    <source>
        <strain evidence="3 4">DSM 18334</strain>
    </source>
</reference>
<evidence type="ECO:0000313" key="3">
    <source>
        <dbReference type="EMBL" id="KGE20054.1"/>
    </source>
</evidence>
<evidence type="ECO:0008006" key="5">
    <source>
        <dbReference type="Google" id="ProtNLM"/>
    </source>
</evidence>
<organism evidence="3 4">
    <name type="scientific">Paenibacillus wynnii</name>
    <dbReference type="NCBI Taxonomy" id="268407"/>
    <lineage>
        <taxon>Bacteria</taxon>
        <taxon>Bacillati</taxon>
        <taxon>Bacillota</taxon>
        <taxon>Bacilli</taxon>
        <taxon>Bacillales</taxon>
        <taxon>Paenibacillaceae</taxon>
        <taxon>Paenibacillus</taxon>
    </lineage>
</organism>
<dbReference type="Proteomes" id="UP000029734">
    <property type="component" value="Unassembled WGS sequence"/>
</dbReference>